<gene>
    <name evidence="1" type="ORF">AN957_12990</name>
</gene>
<evidence type="ECO:0000313" key="1">
    <source>
        <dbReference type="EMBL" id="KQL19390.1"/>
    </source>
</evidence>
<dbReference type="RefSeq" id="WP_053475920.1">
    <property type="nucleotide sequence ID" value="NZ_CP041305.1"/>
</dbReference>
<dbReference type="Proteomes" id="UP000050996">
    <property type="component" value="Unassembled WGS sequence"/>
</dbReference>
<sequence>MQKAVIKDLQNKSKQLVEINKNYETKIMIHVRHNDNANRLLDSFNYYVNRNENFVDKLLRDTLTECVTVLQKDLNDKSISLFEVKENQLVIREYSRISALSAATRTFKKGEGFAGSDGEYEN</sequence>
<dbReference type="PATRIC" id="fig|1637975.4.peg.2441"/>
<organism evidence="1 2">
    <name type="scientific">Cytobacillus solani</name>
    <dbReference type="NCBI Taxonomy" id="1637975"/>
    <lineage>
        <taxon>Bacteria</taxon>
        <taxon>Bacillati</taxon>
        <taxon>Bacillota</taxon>
        <taxon>Bacilli</taxon>
        <taxon>Bacillales</taxon>
        <taxon>Bacillaceae</taxon>
        <taxon>Cytobacillus</taxon>
    </lineage>
</organism>
<reference evidence="1 2" key="1">
    <citation type="submission" date="2015-09" db="EMBL/GenBank/DDBJ databases">
        <title>Genome sequencing project for genomic taxonomy and phylogenomics of Bacillus-like bacteria.</title>
        <authorList>
            <person name="Liu B."/>
            <person name="Wang J."/>
            <person name="Zhu Y."/>
            <person name="Liu G."/>
            <person name="Chen Q."/>
            <person name="Chen Z."/>
            <person name="Lan J."/>
            <person name="Che J."/>
            <person name="Ge C."/>
            <person name="Shi H."/>
            <person name="Pan Z."/>
            <person name="Liu X."/>
        </authorList>
    </citation>
    <scope>NUCLEOTIDE SEQUENCE [LARGE SCALE GENOMIC DNA]</scope>
    <source>
        <strain evidence="1 2">FJAT-18043</strain>
    </source>
</reference>
<dbReference type="STRING" id="1637975.AN957_12990"/>
<dbReference type="AlphaFoldDB" id="A0A0Q3QNU7"/>
<dbReference type="EMBL" id="LJIX01000006">
    <property type="protein sequence ID" value="KQL19390.1"/>
    <property type="molecule type" value="Genomic_DNA"/>
</dbReference>
<name>A0A0Q3QNU7_9BACI</name>
<evidence type="ECO:0000313" key="2">
    <source>
        <dbReference type="Proteomes" id="UP000050996"/>
    </source>
</evidence>
<protein>
    <submittedName>
        <fullName evidence="1">Uncharacterized protein</fullName>
    </submittedName>
</protein>
<keyword evidence="2" id="KW-1185">Reference proteome</keyword>
<comment type="caution">
    <text evidence="1">The sequence shown here is derived from an EMBL/GenBank/DDBJ whole genome shotgun (WGS) entry which is preliminary data.</text>
</comment>
<proteinExistence type="predicted"/>
<accession>A0A0Q3QNU7</accession>